<dbReference type="Pfam" id="PF00149">
    <property type="entry name" value="Metallophos"/>
    <property type="match status" value="1"/>
</dbReference>
<dbReference type="Proteomes" id="UP000516696">
    <property type="component" value="Chromosome"/>
</dbReference>
<dbReference type="GeneID" id="93223105"/>
<feature type="domain" description="Calcineurin-like phosphoesterase" evidence="1">
    <location>
        <begin position="4"/>
        <end position="104"/>
    </location>
</feature>
<proteinExistence type="predicted"/>
<evidence type="ECO:0000313" key="6">
    <source>
        <dbReference type="EMBL" id="QOG28629.1"/>
    </source>
</evidence>
<reference evidence="4" key="5">
    <citation type="submission" date="2023-03" db="EMBL/GenBank/DDBJ databases">
        <authorList>
            <person name="Shen W."/>
            <person name="Cai J."/>
        </authorList>
    </citation>
    <scope>NUCLEOTIDE SEQUENCE</scope>
    <source>
        <strain evidence="4">K69-2</strain>
    </source>
</reference>
<dbReference type="EMBL" id="UFYW01000001">
    <property type="protein sequence ID" value="STD84589.1"/>
    <property type="molecule type" value="Genomic_DNA"/>
</dbReference>
<dbReference type="EMBL" id="CP050485">
    <property type="protein sequence ID" value="QOG28629.1"/>
    <property type="molecule type" value="Genomic_DNA"/>
</dbReference>
<evidence type="ECO:0000313" key="3">
    <source>
        <dbReference type="EMBL" id="MDL4934500.1"/>
    </source>
</evidence>
<evidence type="ECO:0000313" key="2">
    <source>
        <dbReference type="EMBL" id="MBA0972684.1"/>
    </source>
</evidence>
<dbReference type="EMBL" id="JABXJK010000039">
    <property type="protein sequence ID" value="MBA0972684.1"/>
    <property type="molecule type" value="Genomic_DNA"/>
</dbReference>
<evidence type="ECO:0000313" key="11">
    <source>
        <dbReference type="Proteomes" id="UP000571857"/>
    </source>
</evidence>
<dbReference type="EMBL" id="JARPZN010000003">
    <property type="protein sequence ID" value="MDT2689868.1"/>
    <property type="molecule type" value="Genomic_DNA"/>
</dbReference>
<dbReference type="SUPFAM" id="SSF56300">
    <property type="entry name" value="Metallo-dependent phosphatases"/>
    <property type="match status" value="1"/>
</dbReference>
<dbReference type="OrthoDB" id="5380073at2"/>
<evidence type="ECO:0000313" key="8">
    <source>
        <dbReference type="Proteomes" id="UP000254807"/>
    </source>
</evidence>
<dbReference type="Proteomes" id="UP000439965">
    <property type="component" value="Unassembled WGS sequence"/>
</dbReference>
<reference evidence="5 9" key="2">
    <citation type="submission" date="2019-04" db="EMBL/GenBank/DDBJ databases">
        <title>Step-wise assembly of the neonatal virome modulated by breast feeding.</title>
        <authorList>
            <person name="Liang G."/>
            <person name="Bushman F."/>
        </authorList>
    </citation>
    <scope>NUCLEOTIDE SEQUENCE [LARGE SCALE GENOMIC DNA]</scope>
    <source>
        <strain evidence="5 9">E3404</strain>
    </source>
</reference>
<evidence type="ECO:0000313" key="4">
    <source>
        <dbReference type="EMBL" id="MDT2689868.1"/>
    </source>
</evidence>
<dbReference type="EMBL" id="JASUBT010000001">
    <property type="protein sequence ID" value="MDL4934500.1"/>
    <property type="molecule type" value="Genomic_DNA"/>
</dbReference>
<evidence type="ECO:0000259" key="1">
    <source>
        <dbReference type="Pfam" id="PF00149"/>
    </source>
</evidence>
<protein>
    <submittedName>
        <fullName evidence="5">Metallophosphatase</fullName>
    </submittedName>
    <submittedName>
        <fullName evidence="4 7">Phosphoesterase</fullName>
    </submittedName>
</protein>
<dbReference type="Proteomes" id="UP001241571">
    <property type="component" value="Unassembled WGS sequence"/>
</dbReference>
<reference evidence="7 8" key="1">
    <citation type="submission" date="2018-06" db="EMBL/GenBank/DDBJ databases">
        <authorList>
            <consortium name="Pathogen Informatics"/>
            <person name="Doyle S."/>
        </authorList>
    </citation>
    <scope>NUCLEOTIDE SEQUENCE [LARGE SCALE GENOMIC DNA]</scope>
    <source>
        <strain evidence="7 8">NCTC12360</strain>
    </source>
</reference>
<evidence type="ECO:0000313" key="5">
    <source>
        <dbReference type="EMBL" id="MXS25420.1"/>
    </source>
</evidence>
<dbReference type="GO" id="GO:0016787">
    <property type="term" value="F:hydrolase activity"/>
    <property type="evidence" value="ECO:0007669"/>
    <property type="project" value="InterPro"/>
</dbReference>
<gene>
    <name evidence="6" type="ORF">EGM181_15835</name>
    <name evidence="5" type="ORF">GTI89_04940</name>
    <name evidence="2" type="ORF">HWH42_08800</name>
    <name evidence="7" type="ORF">NCTC12360_03133</name>
    <name evidence="4" type="ORF">P7E30_06590</name>
    <name evidence="3" type="ORF">QRX88_02065</name>
</gene>
<dbReference type="AlphaFoldDB" id="A0A1L8U4B4"/>
<dbReference type="Proteomes" id="UP001183682">
    <property type="component" value="Unassembled WGS sequence"/>
</dbReference>
<dbReference type="RefSeq" id="WP_021150561.1">
    <property type="nucleotide sequence ID" value="NZ_BSYC01000001.1"/>
</dbReference>
<sequence>MRYFTSDTHYFHEKLLGSNDFAPRPFASVSEMHEVMVANWNQVVQAQDTVYHLGDIALHPEHEAGFAELLALLVRLQGKIAFIKGNHDTRALFRYLAKHDPGISGEPKFSFADVGLLLKFDHHQYYLSHYPMLLGMTKNSRNLHGHIHHHSLPIAENINVGVDAPELAFLPQPWPFGRPISENQLERIFQAKQAEIHQTFH</sequence>
<evidence type="ECO:0000313" key="7">
    <source>
        <dbReference type="EMBL" id="STD84589.1"/>
    </source>
</evidence>
<reference evidence="3 13" key="6">
    <citation type="submission" date="2023-06" db="EMBL/GenBank/DDBJ databases">
        <title>Acute promotion of culturable opportunistic pathogens and persistent increase of antibiotic resistance following antibiotic exposure in mouse gut microbiota.</title>
        <authorList>
            <person name="Li L."/>
            <person name="Wang B."/>
            <person name="Sun Y."/>
            <person name="Wang M."/>
            <person name="Xu H."/>
        </authorList>
    </citation>
    <scope>NUCLEOTIDE SEQUENCE [LARGE SCALE GENOMIC DNA]</scope>
    <source>
        <strain evidence="3 13">CRI2_2</strain>
    </source>
</reference>
<name>A0A1L8U4B4_ENTGA</name>
<dbReference type="Proteomes" id="UP000571857">
    <property type="component" value="Unassembled WGS sequence"/>
</dbReference>
<dbReference type="Proteomes" id="UP000254807">
    <property type="component" value="Unassembled WGS sequence"/>
</dbReference>
<accession>A0A1L8U4B4</accession>
<dbReference type="Gene3D" id="3.60.21.10">
    <property type="match status" value="1"/>
</dbReference>
<dbReference type="InterPro" id="IPR029052">
    <property type="entry name" value="Metallo-depent_PP-like"/>
</dbReference>
<organism evidence="4 12">
    <name type="scientific">Enterococcus gallinarum</name>
    <dbReference type="NCBI Taxonomy" id="1353"/>
    <lineage>
        <taxon>Bacteria</taxon>
        <taxon>Bacillati</taxon>
        <taxon>Bacillota</taxon>
        <taxon>Bacilli</taxon>
        <taxon>Lactobacillales</taxon>
        <taxon>Enterococcaceae</taxon>
        <taxon>Enterococcus</taxon>
    </lineage>
</organism>
<evidence type="ECO:0000313" key="13">
    <source>
        <dbReference type="Proteomes" id="UP001241571"/>
    </source>
</evidence>
<evidence type="ECO:0000313" key="12">
    <source>
        <dbReference type="Proteomes" id="UP001183682"/>
    </source>
</evidence>
<keyword evidence="8" id="KW-1185">Reference proteome</keyword>
<evidence type="ECO:0000313" key="10">
    <source>
        <dbReference type="Proteomes" id="UP000516696"/>
    </source>
</evidence>
<reference evidence="6 10" key="3">
    <citation type="submission" date="2020-03" db="EMBL/GenBank/DDBJ databases">
        <title>Characterization of ganglioside-mimicking enterococci.</title>
        <authorList>
            <person name="Patry R.T."/>
            <person name="Nothaft H."/>
            <person name="Bridger R."/>
            <person name="Shajahan A."/>
            <person name="Huynh S."/>
            <person name="Sanchez S."/>
            <person name="Azadi P."/>
            <person name="Cooper K."/>
            <person name="Miller W.G."/>
            <person name="Parker C.T."/>
            <person name="Wells L."/>
            <person name="Szymanski C.M."/>
        </authorList>
    </citation>
    <scope>NUCLEOTIDE SEQUENCE [LARGE SCALE GENOMIC DNA]</scope>
    <source>
        <strain evidence="6 10">EGM181</strain>
    </source>
</reference>
<reference evidence="2 11" key="4">
    <citation type="submission" date="2020-06" db="EMBL/GenBank/DDBJ databases">
        <title>Crossreactivity between MHC class I-restricted antigens from cancer cells and an enterococcal bacteriophage.</title>
        <authorList>
            <person name="Fluckiger A."/>
            <person name="Daillere R."/>
            <person name="Sassi M."/>
            <person name="Cattoir V."/>
            <person name="Kroemer G."/>
            <person name="Zitvogel L."/>
        </authorList>
    </citation>
    <scope>NUCLEOTIDE SEQUENCE [LARGE SCALE GENOMIC DNA]</scope>
    <source>
        <strain evidence="2 11">EG4</strain>
    </source>
</reference>
<evidence type="ECO:0000313" key="9">
    <source>
        <dbReference type="Proteomes" id="UP000439965"/>
    </source>
</evidence>
<dbReference type="EMBL" id="WVTI01000003">
    <property type="protein sequence ID" value="MXS25420.1"/>
    <property type="molecule type" value="Genomic_DNA"/>
</dbReference>
<dbReference type="InterPro" id="IPR004843">
    <property type="entry name" value="Calcineurin-like_PHP"/>
</dbReference>